<keyword evidence="3" id="KW-1185">Reference proteome</keyword>
<feature type="compositionally biased region" description="Polar residues" evidence="1">
    <location>
        <begin position="429"/>
        <end position="439"/>
    </location>
</feature>
<reference evidence="4" key="1">
    <citation type="submission" date="2025-08" db="UniProtKB">
        <authorList>
            <consortium name="RefSeq"/>
        </authorList>
    </citation>
    <scope>IDENTIFICATION</scope>
</reference>
<dbReference type="PANTHER" id="PTHR46599:SF6">
    <property type="entry name" value="DUAL SPECIFICITY PHOSPHATASE 26"/>
    <property type="match status" value="1"/>
</dbReference>
<evidence type="ECO:0000313" key="4">
    <source>
        <dbReference type="RefSeq" id="XP_022109380.1"/>
    </source>
</evidence>
<dbReference type="Proteomes" id="UP000694845">
    <property type="component" value="Unplaced"/>
</dbReference>
<evidence type="ECO:0000256" key="1">
    <source>
        <dbReference type="SAM" id="MobiDB-lite"/>
    </source>
</evidence>
<dbReference type="AlphaFoldDB" id="A0A8B7ZX90"/>
<dbReference type="PANTHER" id="PTHR46599">
    <property type="entry name" value="PIGGYBAC TRANSPOSABLE ELEMENT-DERIVED PROTEIN 4"/>
    <property type="match status" value="1"/>
</dbReference>
<organism evidence="3 4">
    <name type="scientific">Acanthaster planci</name>
    <name type="common">Crown-of-thorns starfish</name>
    <dbReference type="NCBI Taxonomy" id="133434"/>
    <lineage>
        <taxon>Eukaryota</taxon>
        <taxon>Metazoa</taxon>
        <taxon>Echinodermata</taxon>
        <taxon>Eleutherozoa</taxon>
        <taxon>Asterozoa</taxon>
        <taxon>Asteroidea</taxon>
        <taxon>Valvatacea</taxon>
        <taxon>Valvatida</taxon>
        <taxon>Acanthasteridae</taxon>
        <taxon>Acanthaster</taxon>
    </lineage>
</organism>
<name>A0A8B7ZX90_ACAPL</name>
<dbReference type="OMA" id="RNICLAT"/>
<evidence type="ECO:0000259" key="2">
    <source>
        <dbReference type="Pfam" id="PF13843"/>
    </source>
</evidence>
<dbReference type="KEGG" id="aplc:110989361"/>
<accession>A0A8B7ZX90</accession>
<feature type="domain" description="PiggyBac transposable element-derived protein" evidence="2">
    <location>
        <begin position="4"/>
        <end position="335"/>
    </location>
</feature>
<feature type="region of interest" description="Disordered" evidence="1">
    <location>
        <begin position="419"/>
        <end position="439"/>
    </location>
</feature>
<dbReference type="RefSeq" id="XP_022109380.1">
    <property type="nucleotide sequence ID" value="XM_022253688.1"/>
</dbReference>
<dbReference type="GeneID" id="110989361"/>
<proteinExistence type="predicted"/>
<protein>
    <submittedName>
        <fullName evidence="4">PiggyBac transposable element-derived protein 4-like</fullName>
    </submittedName>
</protein>
<gene>
    <name evidence="4" type="primary">LOC110989361</name>
</gene>
<dbReference type="Pfam" id="PF13843">
    <property type="entry name" value="DDE_Tnp_1_7"/>
    <property type="match status" value="1"/>
</dbReference>
<sequence>MTNAILLHTNEEGLRQRGIAWKDLVAMKVSSAIGLLLFLGLTKSGRENVRSIWRKGPCARNICLATMSGTRFQDILVMLRFDDKTTRNRQNDKFAPIRDIFDQFAASCRRYYSAGENVPVDKQLVPFRGRCPFLQYMPSKPAKYGIKFWLCVDVDTHYTLNIFLYLGKQRDQTTDNRGAEVVKKLMEPLYNTGRNVTCDNYFTRSRLAIELLQKGLTLVGTIKPNRWEVPQEICPNRVKKRDAKSSVFLFNGDLTLVSYIPKPKRSVILLSSMHHDKSVDGINQKPEIINFYNKTKGGVDTLDQMVSLYSVLRTTKRWPLTVFYNMINIVALNAYILYCQLNLDWARRHTRRDFYEELIMALVRPQIELRAANPVGLHTHTVSAIGILGFNVVRQRELERQHHLNAPLRRDCYLCPSRSQGDHAPRTDFSPTYNTWKPS</sequence>
<evidence type="ECO:0000313" key="3">
    <source>
        <dbReference type="Proteomes" id="UP000694845"/>
    </source>
</evidence>
<dbReference type="InterPro" id="IPR029526">
    <property type="entry name" value="PGBD"/>
</dbReference>
<dbReference type="OrthoDB" id="10049986at2759"/>